<sequence>MAVEFINPSVDVIQQAIDSYILNQNKAKLSNWQLLHHHGESGIERAKILSKWVYRAAYSEEQLHILLYNFIYTKSTSAISNQLLSIAYKTQPKSVDISTIKKEAKKLTEGNNTTSSLRTYVKNARDSISAGYRYIKGTGFDKLFENNDLKDSLFTIEECDLGQPPTKTSKTSAHDIRIYKSPGNLFFMKPFELSSKEYQKNIDNGIAEVVYAQIWRYLIGERASESRLVTKNDQIIGICSRGLKGFKEYGKMTDDEKLKTKGLISILVFVYLLMEDDFHIFNYGQANFDGETYFAKIDHDYIVDKWDMLSKDSTKFRIAELSRVLRSKNLTALINLLAANSRFSPGSSNTFLLRAAHTGRASLSDRKKTTTSNSQSAFFRSNLATLNNINEFKSIIDTINQRCNNLQASLFVPLQTQLSSFENSKVNNNKSKVSIKKAEAILNHFIERMQKLKNSLDQKVNK</sequence>
<reference evidence="2 3" key="1">
    <citation type="submission" date="2017-07" db="EMBL/GenBank/DDBJ databases">
        <title>Complete genome sequences and comparative analysis of the novel pathogen Francisella opportunistica.</title>
        <authorList>
            <person name="Dietrich E.A."/>
            <person name="Kingry L.C."/>
            <person name="Petersen J.M."/>
        </authorList>
    </citation>
    <scope>NUCLEOTIDE SEQUENCE [LARGE SCALE GENOMIC DNA]</scope>
    <source>
        <strain evidence="2 3">14-2155</strain>
    </source>
</reference>
<keyword evidence="1" id="KW-0175">Coiled coil</keyword>
<evidence type="ECO:0000313" key="2">
    <source>
        <dbReference type="EMBL" id="AXH30618.1"/>
    </source>
</evidence>
<dbReference type="RefSeq" id="WP_071629880.1">
    <property type="nucleotide sequence ID" value="NZ_CP022375.1"/>
</dbReference>
<evidence type="ECO:0000313" key="3">
    <source>
        <dbReference type="Proteomes" id="UP000253862"/>
    </source>
</evidence>
<name>A0A345JTH2_9GAMM</name>
<accession>A0A345JTH2</accession>
<dbReference type="AlphaFoldDB" id="A0A345JTH2"/>
<evidence type="ECO:0000256" key="1">
    <source>
        <dbReference type="SAM" id="Coils"/>
    </source>
</evidence>
<dbReference type="Proteomes" id="UP000253862">
    <property type="component" value="Chromosome"/>
</dbReference>
<dbReference type="EMBL" id="CP022375">
    <property type="protein sequence ID" value="AXH30618.1"/>
    <property type="molecule type" value="Genomic_DNA"/>
</dbReference>
<dbReference type="OrthoDB" id="5841081at2"/>
<organism evidence="2 3">
    <name type="scientific">Francisella opportunistica</name>
    <dbReference type="NCBI Taxonomy" id="2016517"/>
    <lineage>
        <taxon>Bacteria</taxon>
        <taxon>Pseudomonadati</taxon>
        <taxon>Pseudomonadota</taxon>
        <taxon>Gammaproteobacteria</taxon>
        <taxon>Thiotrichales</taxon>
        <taxon>Francisellaceae</taxon>
        <taxon>Francisella</taxon>
    </lineage>
</organism>
<feature type="coiled-coil region" evidence="1">
    <location>
        <begin position="435"/>
        <end position="462"/>
    </location>
</feature>
<keyword evidence="3" id="KW-1185">Reference proteome</keyword>
<gene>
    <name evidence="2" type="ORF">CGC43_08570</name>
</gene>
<proteinExistence type="predicted"/>
<dbReference type="KEGG" id="foo:CGC45_08600"/>
<protein>
    <submittedName>
        <fullName evidence="2">Uncharacterized protein</fullName>
    </submittedName>
</protein>